<name>A0A0E9PA62_ANGAN</name>
<feature type="region of interest" description="Disordered" evidence="1">
    <location>
        <begin position="1"/>
        <end position="32"/>
    </location>
</feature>
<protein>
    <submittedName>
        <fullName evidence="2">Uncharacterized protein</fullName>
    </submittedName>
</protein>
<proteinExistence type="predicted"/>
<sequence>MLPVLSKPVVPGRASGTSPALGQAPLSEQEEGRNLLGIRQGLVIVG</sequence>
<organism evidence="2">
    <name type="scientific">Anguilla anguilla</name>
    <name type="common">European freshwater eel</name>
    <name type="synonym">Muraena anguilla</name>
    <dbReference type="NCBI Taxonomy" id="7936"/>
    <lineage>
        <taxon>Eukaryota</taxon>
        <taxon>Metazoa</taxon>
        <taxon>Chordata</taxon>
        <taxon>Craniata</taxon>
        <taxon>Vertebrata</taxon>
        <taxon>Euteleostomi</taxon>
        <taxon>Actinopterygii</taxon>
        <taxon>Neopterygii</taxon>
        <taxon>Teleostei</taxon>
        <taxon>Anguilliformes</taxon>
        <taxon>Anguillidae</taxon>
        <taxon>Anguilla</taxon>
    </lineage>
</organism>
<dbReference type="EMBL" id="GBXM01107021">
    <property type="protein sequence ID" value="JAH01556.1"/>
    <property type="molecule type" value="Transcribed_RNA"/>
</dbReference>
<reference evidence="2" key="2">
    <citation type="journal article" date="2015" name="Fish Shellfish Immunol.">
        <title>Early steps in the European eel (Anguilla anguilla)-Vibrio vulnificus interaction in the gills: Role of the RtxA13 toxin.</title>
        <authorList>
            <person name="Callol A."/>
            <person name="Pajuelo D."/>
            <person name="Ebbesson L."/>
            <person name="Teles M."/>
            <person name="MacKenzie S."/>
            <person name="Amaro C."/>
        </authorList>
    </citation>
    <scope>NUCLEOTIDE SEQUENCE</scope>
</reference>
<reference evidence="2" key="1">
    <citation type="submission" date="2014-11" db="EMBL/GenBank/DDBJ databases">
        <authorList>
            <person name="Amaro Gonzalez C."/>
        </authorList>
    </citation>
    <scope>NUCLEOTIDE SEQUENCE</scope>
</reference>
<accession>A0A0E9PA62</accession>
<dbReference type="AlphaFoldDB" id="A0A0E9PA62"/>
<evidence type="ECO:0000256" key="1">
    <source>
        <dbReference type="SAM" id="MobiDB-lite"/>
    </source>
</evidence>
<evidence type="ECO:0000313" key="2">
    <source>
        <dbReference type="EMBL" id="JAH01556.1"/>
    </source>
</evidence>